<evidence type="ECO:0000256" key="5">
    <source>
        <dbReference type="ARBA" id="ARBA00023136"/>
    </source>
</evidence>
<dbReference type="InterPro" id="IPR002994">
    <property type="entry name" value="Surf1/Shy1"/>
</dbReference>
<dbReference type="CDD" id="cd06662">
    <property type="entry name" value="SURF1"/>
    <property type="match status" value="1"/>
</dbReference>
<dbReference type="eggNOG" id="COG3346">
    <property type="taxonomic scope" value="Bacteria"/>
</dbReference>
<dbReference type="PROSITE" id="PS50895">
    <property type="entry name" value="SURF1"/>
    <property type="match status" value="1"/>
</dbReference>
<evidence type="ECO:0000256" key="2">
    <source>
        <dbReference type="ARBA" id="ARBA00007165"/>
    </source>
</evidence>
<dbReference type="GO" id="GO:0005886">
    <property type="term" value="C:plasma membrane"/>
    <property type="evidence" value="ECO:0007669"/>
    <property type="project" value="UniProtKB-SubCell"/>
</dbReference>
<dbReference type="InterPro" id="IPR045214">
    <property type="entry name" value="Surf1/Surf4"/>
</dbReference>
<protein>
    <recommendedName>
        <fullName evidence="6">SURF1-like protein</fullName>
    </recommendedName>
</protein>
<keyword evidence="3 6" id="KW-0812">Transmembrane</keyword>
<proteinExistence type="inferred from homology"/>
<dbReference type="PROSITE" id="PS51257">
    <property type="entry name" value="PROKAR_LIPOPROTEIN"/>
    <property type="match status" value="1"/>
</dbReference>
<feature type="transmembrane region" description="Helical" evidence="6">
    <location>
        <begin position="197"/>
        <end position="216"/>
    </location>
</feature>
<dbReference type="KEGG" id="pye:A6J80_14745"/>
<comment type="similarity">
    <text evidence="2 6">Belongs to the SURF1 family.</text>
</comment>
<evidence type="ECO:0000313" key="8">
    <source>
        <dbReference type="Proteomes" id="UP000191257"/>
    </source>
</evidence>
<dbReference type="Pfam" id="PF02104">
    <property type="entry name" value="SURF1"/>
    <property type="match status" value="1"/>
</dbReference>
<organism evidence="7 8">
    <name type="scientific">Paracoccus yeei</name>
    <dbReference type="NCBI Taxonomy" id="147645"/>
    <lineage>
        <taxon>Bacteria</taxon>
        <taxon>Pseudomonadati</taxon>
        <taxon>Pseudomonadota</taxon>
        <taxon>Alphaproteobacteria</taxon>
        <taxon>Rhodobacterales</taxon>
        <taxon>Paracoccaceae</taxon>
        <taxon>Paracoccus</taxon>
    </lineage>
</organism>
<dbReference type="PANTHER" id="PTHR23427:SF2">
    <property type="entry name" value="SURFEIT LOCUS PROTEIN 1"/>
    <property type="match status" value="1"/>
</dbReference>
<dbReference type="RefSeq" id="WP_080621997.1">
    <property type="nucleotide sequence ID" value="NZ_CAWMZI010000001.1"/>
</dbReference>
<dbReference type="PANTHER" id="PTHR23427">
    <property type="entry name" value="SURFEIT LOCUS PROTEIN"/>
    <property type="match status" value="1"/>
</dbReference>
<dbReference type="EMBL" id="CP020442">
    <property type="protein sequence ID" value="ARC37456.1"/>
    <property type="molecule type" value="Genomic_DNA"/>
</dbReference>
<name>A0A1V0GUC0_9RHOB</name>
<reference evidence="7" key="1">
    <citation type="submission" date="2017-12" db="EMBL/GenBank/DDBJ databases">
        <title>FDA dAtabase for Regulatory Grade micrObial Sequences (FDA-ARGOS): Supporting development and validation of Infectious Disease Dx tests.</title>
        <authorList>
            <person name="Campos J."/>
            <person name="Goldberg B."/>
            <person name="Tallon L."/>
            <person name="Sadzewicz L."/>
            <person name="Sengamalay N."/>
            <person name="Ott S."/>
            <person name="Godinez A."/>
            <person name="Nagaraj S."/>
            <person name="Vyas G."/>
            <person name="Aluvathingal J."/>
            <person name="Nadendla S."/>
            <person name="Geyer C."/>
            <person name="Nandy P."/>
            <person name="Hobson J."/>
            <person name="Sichtig H."/>
        </authorList>
    </citation>
    <scope>NUCLEOTIDE SEQUENCE</scope>
    <source>
        <strain evidence="7">FDAARGOS_252</strain>
    </source>
</reference>
<keyword evidence="8" id="KW-1185">Reference proteome</keyword>
<comment type="subcellular location">
    <subcellularLocation>
        <location evidence="6">Cell membrane</location>
        <topology evidence="6">Multi-pass membrane protein</topology>
    </subcellularLocation>
    <subcellularLocation>
        <location evidence="1">Membrane</location>
    </subcellularLocation>
</comment>
<evidence type="ECO:0000256" key="3">
    <source>
        <dbReference type="ARBA" id="ARBA00022692"/>
    </source>
</evidence>
<evidence type="ECO:0000256" key="6">
    <source>
        <dbReference type="RuleBase" id="RU363076"/>
    </source>
</evidence>
<dbReference type="Proteomes" id="UP000191257">
    <property type="component" value="Chromosome"/>
</dbReference>
<sequence>MRRYLFPLILGVLGCAILVSLGVWQLHRLAWKESMLADIQRSIEGAPVPLPAAVDPSMKYLPVTVSGTTTGQEIDVLSGTRESGGGYQIVSALVTDDGRRILLDRGFVDQDHKRDPRPPVRLDVVGNLHWPQEKGSATPAPNLDQNIWFARDVPAMAKALGTEPVLVVAAEVRGDAQGVEPIPVAIEGIPNNHLSYAVQWFMIAAVWAGMTVALIWRIRQRQY</sequence>
<evidence type="ECO:0000313" key="7">
    <source>
        <dbReference type="EMBL" id="ARC37456.1"/>
    </source>
</evidence>
<accession>A0A1V0GUC0</accession>
<keyword evidence="4 6" id="KW-1133">Transmembrane helix</keyword>
<gene>
    <name evidence="7" type="ORF">A6J80_14745</name>
</gene>
<keyword evidence="6" id="KW-1003">Cell membrane</keyword>
<keyword evidence="5 6" id="KW-0472">Membrane</keyword>
<comment type="caution">
    <text evidence="6">Lacks conserved residue(s) required for the propagation of feature annotation.</text>
</comment>
<dbReference type="STRING" id="147645.A6J80_14745"/>
<evidence type="ECO:0000256" key="4">
    <source>
        <dbReference type="ARBA" id="ARBA00022989"/>
    </source>
</evidence>
<evidence type="ECO:0000256" key="1">
    <source>
        <dbReference type="ARBA" id="ARBA00004370"/>
    </source>
</evidence>
<dbReference type="AlphaFoldDB" id="A0A1V0GUC0"/>